<keyword evidence="3" id="KW-1185">Reference proteome</keyword>
<gene>
    <name evidence="2" type="ORF">HYPSUDRAFT_57889</name>
</gene>
<dbReference type="Proteomes" id="UP000054270">
    <property type="component" value="Unassembled WGS sequence"/>
</dbReference>
<sequence>MPASRTNSPQPNARSSFVASYSPERATRHASALTDPPVEDMAAARSTHRPSAPADPTTTDDVQVRVHFCGPVIVHHLPRGAIPPALMREPQIHSMLAAHARRAETHGQDRALHETEVCRVDFVCSMRIGEARFRATLAGLMPPDAGVPDGGGRRWAVRGWEIVCAGCGERVRHLEEDEVWNARFFVHRLRCGARRAVGGGGGEVQRAVEAGGKEPIWGHYDWRVGPGGGGGA</sequence>
<feature type="region of interest" description="Disordered" evidence="1">
    <location>
        <begin position="1"/>
        <end position="60"/>
    </location>
</feature>
<name>A0A0D2P9T4_HYPSF</name>
<accession>A0A0D2P9T4</accession>
<feature type="compositionally biased region" description="Polar residues" evidence="1">
    <location>
        <begin position="1"/>
        <end position="19"/>
    </location>
</feature>
<dbReference type="EMBL" id="KN817609">
    <property type="protein sequence ID" value="KJA17120.1"/>
    <property type="molecule type" value="Genomic_DNA"/>
</dbReference>
<evidence type="ECO:0000313" key="3">
    <source>
        <dbReference type="Proteomes" id="UP000054270"/>
    </source>
</evidence>
<proteinExistence type="predicted"/>
<reference evidence="3" key="1">
    <citation type="submission" date="2014-04" db="EMBL/GenBank/DDBJ databases">
        <title>Evolutionary Origins and Diversification of the Mycorrhizal Mutualists.</title>
        <authorList>
            <consortium name="DOE Joint Genome Institute"/>
            <consortium name="Mycorrhizal Genomics Consortium"/>
            <person name="Kohler A."/>
            <person name="Kuo A."/>
            <person name="Nagy L.G."/>
            <person name="Floudas D."/>
            <person name="Copeland A."/>
            <person name="Barry K.W."/>
            <person name="Cichocki N."/>
            <person name="Veneault-Fourrey C."/>
            <person name="LaButti K."/>
            <person name="Lindquist E.A."/>
            <person name="Lipzen A."/>
            <person name="Lundell T."/>
            <person name="Morin E."/>
            <person name="Murat C."/>
            <person name="Riley R."/>
            <person name="Ohm R."/>
            <person name="Sun H."/>
            <person name="Tunlid A."/>
            <person name="Henrissat B."/>
            <person name="Grigoriev I.V."/>
            <person name="Hibbett D.S."/>
            <person name="Martin F."/>
        </authorList>
    </citation>
    <scope>NUCLEOTIDE SEQUENCE [LARGE SCALE GENOMIC DNA]</scope>
    <source>
        <strain evidence="3">FD-334 SS-4</strain>
    </source>
</reference>
<dbReference type="AlphaFoldDB" id="A0A0D2P9T4"/>
<organism evidence="2 3">
    <name type="scientific">Hypholoma sublateritium (strain FD-334 SS-4)</name>
    <dbReference type="NCBI Taxonomy" id="945553"/>
    <lineage>
        <taxon>Eukaryota</taxon>
        <taxon>Fungi</taxon>
        <taxon>Dikarya</taxon>
        <taxon>Basidiomycota</taxon>
        <taxon>Agaricomycotina</taxon>
        <taxon>Agaricomycetes</taxon>
        <taxon>Agaricomycetidae</taxon>
        <taxon>Agaricales</taxon>
        <taxon>Agaricineae</taxon>
        <taxon>Strophariaceae</taxon>
        <taxon>Hypholoma</taxon>
    </lineage>
</organism>
<evidence type="ECO:0000256" key="1">
    <source>
        <dbReference type="SAM" id="MobiDB-lite"/>
    </source>
</evidence>
<protein>
    <submittedName>
        <fullName evidence="2">Uncharacterized protein</fullName>
    </submittedName>
</protein>
<evidence type="ECO:0000313" key="2">
    <source>
        <dbReference type="EMBL" id="KJA17120.1"/>
    </source>
</evidence>